<reference evidence="1 2" key="1">
    <citation type="journal article" date="2016" name="Nat. Commun.">
        <title>Thousands of microbial genomes shed light on interconnected biogeochemical processes in an aquifer system.</title>
        <authorList>
            <person name="Anantharaman K."/>
            <person name="Brown C.T."/>
            <person name="Hug L.A."/>
            <person name="Sharon I."/>
            <person name="Castelle C.J."/>
            <person name="Probst A.J."/>
            <person name="Thomas B.C."/>
            <person name="Singh A."/>
            <person name="Wilkins M.J."/>
            <person name="Karaoz U."/>
            <person name="Brodie E.L."/>
            <person name="Williams K.H."/>
            <person name="Hubbard S.S."/>
            <person name="Banfield J.F."/>
        </authorList>
    </citation>
    <scope>NUCLEOTIDE SEQUENCE [LARGE SCALE GENOMIC DNA]</scope>
</reference>
<comment type="caution">
    <text evidence="1">The sequence shown here is derived from an EMBL/GenBank/DDBJ whole genome shotgun (WGS) entry which is preliminary data.</text>
</comment>
<dbReference type="EMBL" id="MHRJ01000040">
    <property type="protein sequence ID" value="OHA21755.1"/>
    <property type="molecule type" value="Genomic_DNA"/>
</dbReference>
<accession>A0A1G2MCV6</accession>
<gene>
    <name evidence="1" type="ORF">A2W52_02225</name>
</gene>
<evidence type="ECO:0000313" key="1">
    <source>
        <dbReference type="EMBL" id="OHA21755.1"/>
    </source>
</evidence>
<proteinExistence type="predicted"/>
<protein>
    <submittedName>
        <fullName evidence="1">Uncharacterized protein</fullName>
    </submittedName>
</protein>
<organism evidence="1 2">
    <name type="scientific">Candidatus Taylorbacteria bacterium RIFCSPHIGHO2_02_49_25</name>
    <dbReference type="NCBI Taxonomy" id="1802305"/>
    <lineage>
        <taxon>Bacteria</taxon>
        <taxon>Candidatus Tayloriibacteriota</taxon>
    </lineage>
</organism>
<evidence type="ECO:0000313" key="2">
    <source>
        <dbReference type="Proteomes" id="UP000176493"/>
    </source>
</evidence>
<dbReference type="Proteomes" id="UP000176493">
    <property type="component" value="Unassembled WGS sequence"/>
</dbReference>
<dbReference type="AlphaFoldDB" id="A0A1G2MCV6"/>
<sequence length="83" mass="8329">MKKASCRFFHKSAGTSLGLGAKVKLHPILIETNIIAGHSPADLIAFGSGAAASSGRNVLSEGSVCDPANPPMHTGLAVGAAFV</sequence>
<name>A0A1G2MCV6_9BACT</name>